<gene>
    <name evidence="2" type="ORF">OC846_006610</name>
</gene>
<name>A0AAN6GJ53_9BASI</name>
<proteinExistence type="predicted"/>
<evidence type="ECO:0000313" key="2">
    <source>
        <dbReference type="EMBL" id="KAK0542868.1"/>
    </source>
</evidence>
<keyword evidence="3" id="KW-1185">Reference proteome</keyword>
<evidence type="ECO:0000256" key="1">
    <source>
        <dbReference type="SAM" id="MobiDB-lite"/>
    </source>
</evidence>
<dbReference type="Proteomes" id="UP001176517">
    <property type="component" value="Unassembled WGS sequence"/>
</dbReference>
<organism evidence="2 3">
    <name type="scientific">Tilletia horrida</name>
    <dbReference type="NCBI Taxonomy" id="155126"/>
    <lineage>
        <taxon>Eukaryota</taxon>
        <taxon>Fungi</taxon>
        <taxon>Dikarya</taxon>
        <taxon>Basidiomycota</taxon>
        <taxon>Ustilaginomycotina</taxon>
        <taxon>Exobasidiomycetes</taxon>
        <taxon>Tilletiales</taxon>
        <taxon>Tilletiaceae</taxon>
        <taxon>Tilletia</taxon>
    </lineage>
</organism>
<reference evidence="2" key="1">
    <citation type="journal article" date="2023" name="PhytoFront">
        <title>Draft Genome Resources of Seven Strains of Tilletia horrida, Causal Agent of Kernel Smut of Rice.</title>
        <authorList>
            <person name="Khanal S."/>
            <person name="Antony Babu S."/>
            <person name="Zhou X.G."/>
        </authorList>
    </citation>
    <scope>NUCLEOTIDE SEQUENCE</scope>
    <source>
        <strain evidence="2">TX6</strain>
    </source>
</reference>
<comment type="caution">
    <text evidence="2">The sequence shown here is derived from an EMBL/GenBank/DDBJ whole genome shotgun (WGS) entry which is preliminary data.</text>
</comment>
<protein>
    <submittedName>
        <fullName evidence="2">Uncharacterized protein</fullName>
    </submittedName>
</protein>
<dbReference type="EMBL" id="JAPDMZ010000436">
    <property type="protein sequence ID" value="KAK0542868.1"/>
    <property type="molecule type" value="Genomic_DNA"/>
</dbReference>
<feature type="compositionally biased region" description="Pro residues" evidence="1">
    <location>
        <begin position="165"/>
        <end position="175"/>
    </location>
</feature>
<sequence>MVNELPRILKSEKWAGSEAATFYSDLPSHLERAQRANEAHERQKRSRNALKKVQGNPAKDENDPRSDGSGGSDEISWATLPGVTEAEDTSVDSATSGKRTSVGPALPGEAPSKVRVLGGGFVLPGRQAGVLGSKDVMNLLTSGSSAVVLAPDSQVAEDEEETGPGSPPLVFPPGSPIEDEKKDPWEEQERALQTLVSGTVPEERLPTELAWWVGVARNEPHVIKKMLEILGFDTTRILSIGHPYMTDHVAELVLRPASLAMYQARLRSIGIDSRLGGPLALVTVPPYEVLFNRPSRELDLGPSKLEQIQGARRAFLTRMKDCPTEDLEITSAFHHRRRMLRLHWTDEA</sequence>
<feature type="region of interest" description="Disordered" evidence="1">
    <location>
        <begin position="32"/>
        <end position="111"/>
    </location>
</feature>
<dbReference type="AlphaFoldDB" id="A0AAN6GJ53"/>
<evidence type="ECO:0000313" key="3">
    <source>
        <dbReference type="Proteomes" id="UP001176517"/>
    </source>
</evidence>
<accession>A0AAN6GJ53</accession>
<feature type="region of interest" description="Disordered" evidence="1">
    <location>
        <begin position="152"/>
        <end position="183"/>
    </location>
</feature>
<feature type="compositionally biased region" description="Basic and acidic residues" evidence="1">
    <location>
        <begin position="32"/>
        <end position="41"/>
    </location>
</feature>